<name>A0A816MTX2_9BILA</name>
<dbReference type="Proteomes" id="UP000663887">
    <property type="component" value="Unassembled WGS sequence"/>
</dbReference>
<reference evidence="1" key="1">
    <citation type="submission" date="2021-02" db="EMBL/GenBank/DDBJ databases">
        <authorList>
            <person name="Nowell W R."/>
        </authorList>
    </citation>
    <scope>NUCLEOTIDE SEQUENCE</scope>
</reference>
<evidence type="ECO:0000313" key="5">
    <source>
        <dbReference type="Proteomes" id="UP000663866"/>
    </source>
</evidence>
<dbReference type="EMBL" id="CAJNRG010000504">
    <property type="protein sequence ID" value="CAF2004182.1"/>
    <property type="molecule type" value="Genomic_DNA"/>
</dbReference>
<evidence type="ECO:0000313" key="3">
    <source>
        <dbReference type="EMBL" id="CAF3835149.1"/>
    </source>
</evidence>
<proteinExistence type="predicted"/>
<keyword evidence="5" id="KW-1185">Reference proteome</keyword>
<sequence length="201" mass="22810">MLNIPGDVRWTQKGITVVGGHRYGSLHFQLYYPLGLCVDDDQTVALVDQLHHRIVQWKKGDNYGHVIAGGKGSGNELNQLKYPTDILSDQETDRLIVCDRGNRRILQWSLRRGTEQGELLIDNIAYYELVMNNQRYRYVSDIEKHAVRRYQLGTHNGTVVAGGNGEGVYLNQLNIPELSFCRSTTECLCIRQLQSSCNAVE</sequence>
<evidence type="ECO:0000313" key="6">
    <source>
        <dbReference type="Proteomes" id="UP000663887"/>
    </source>
</evidence>
<dbReference type="Gene3D" id="2.120.10.30">
    <property type="entry name" value="TolB, C-terminal domain"/>
    <property type="match status" value="1"/>
</dbReference>
<dbReference type="AlphaFoldDB" id="A0A816MTX2"/>
<evidence type="ECO:0000313" key="2">
    <source>
        <dbReference type="EMBL" id="CAF2077369.1"/>
    </source>
</evidence>
<dbReference type="EMBL" id="CAJNRF010006002">
    <property type="protein sequence ID" value="CAF2077369.1"/>
    <property type="molecule type" value="Genomic_DNA"/>
</dbReference>
<dbReference type="EMBL" id="CAJOBG010000776">
    <property type="protein sequence ID" value="CAF3856787.1"/>
    <property type="molecule type" value="Genomic_DNA"/>
</dbReference>
<protein>
    <submittedName>
        <fullName evidence="1">Uncharacterized protein</fullName>
    </submittedName>
</protein>
<dbReference type="Proteomes" id="UP000663842">
    <property type="component" value="Unassembled WGS sequence"/>
</dbReference>
<organism evidence="1 6">
    <name type="scientific">Rotaria magnacalcarata</name>
    <dbReference type="NCBI Taxonomy" id="392030"/>
    <lineage>
        <taxon>Eukaryota</taxon>
        <taxon>Metazoa</taxon>
        <taxon>Spiralia</taxon>
        <taxon>Gnathifera</taxon>
        <taxon>Rotifera</taxon>
        <taxon>Eurotatoria</taxon>
        <taxon>Bdelloidea</taxon>
        <taxon>Philodinida</taxon>
        <taxon>Philodinidae</taxon>
        <taxon>Rotaria</taxon>
    </lineage>
</organism>
<dbReference type="EMBL" id="CAJOBF010000555">
    <property type="protein sequence ID" value="CAF3835149.1"/>
    <property type="molecule type" value="Genomic_DNA"/>
</dbReference>
<accession>A0A816MTX2</accession>
<evidence type="ECO:0000313" key="1">
    <source>
        <dbReference type="EMBL" id="CAF2004182.1"/>
    </source>
</evidence>
<dbReference type="Proteomes" id="UP000663866">
    <property type="component" value="Unassembled WGS sequence"/>
</dbReference>
<evidence type="ECO:0000313" key="4">
    <source>
        <dbReference type="EMBL" id="CAF3856787.1"/>
    </source>
</evidence>
<comment type="caution">
    <text evidence="1">The sequence shown here is derived from an EMBL/GenBank/DDBJ whole genome shotgun (WGS) entry which is preliminary data.</text>
</comment>
<dbReference type="Proteomes" id="UP000663856">
    <property type="component" value="Unassembled WGS sequence"/>
</dbReference>
<gene>
    <name evidence="4" type="ORF">OVN521_LOCUS7155</name>
    <name evidence="3" type="ORF">UXM345_LOCUS6856</name>
    <name evidence="2" type="ORF">WKI299_LOCUS15412</name>
    <name evidence="1" type="ORF">XDN619_LOCUS3444</name>
</gene>
<dbReference type="SUPFAM" id="SSF101898">
    <property type="entry name" value="NHL repeat"/>
    <property type="match status" value="1"/>
</dbReference>
<dbReference type="InterPro" id="IPR011042">
    <property type="entry name" value="6-blade_b-propeller_TolB-like"/>
</dbReference>